<feature type="transmembrane region" description="Helical" evidence="1">
    <location>
        <begin position="51"/>
        <end position="71"/>
    </location>
</feature>
<dbReference type="PANTHER" id="PTHR35342:SF5">
    <property type="entry name" value="TRICARBOXYLIC TRANSPORT PROTEIN"/>
    <property type="match status" value="1"/>
</dbReference>
<dbReference type="Pfam" id="PF01970">
    <property type="entry name" value="TctA"/>
    <property type="match status" value="1"/>
</dbReference>
<keyword evidence="1" id="KW-1133">Transmembrane helix</keyword>
<dbReference type="InterPro" id="IPR002823">
    <property type="entry name" value="DUF112_TM"/>
</dbReference>
<comment type="caution">
    <text evidence="3">The sequence shown here is derived from an EMBL/GenBank/DDBJ whole genome shotgun (WGS) entry which is preliminary data.</text>
</comment>
<reference evidence="3 4" key="1">
    <citation type="submission" date="2022-04" db="EMBL/GenBank/DDBJ databases">
        <authorList>
            <person name="Grouzdev D.S."/>
            <person name="Pantiukh K.S."/>
            <person name="Krutkina M.S."/>
        </authorList>
    </citation>
    <scope>NUCLEOTIDE SEQUENCE [LARGE SCALE GENOMIC DNA]</scope>
    <source>
        <strain evidence="3 4">Jip08</strain>
    </source>
</reference>
<sequence>MEALNGLLHGFGIAMLPTNIFWCFVGCFLGTVIGILPGLGPAATISLLLPLTYTMDPTGGIIMLAGIYYGAKYGGSTTSILLNMPGEASSVVSCIDGYQMARNGRAGAALGIAAIASFVAGTVGLLLMTFVAPPIANFALSFSSPEYFALMVMGLSLVVLLSGKSMIKSVLSLVFGLWLATIGTDLFTAQARFVFGHSELLGGIEFMTVAIGIFAIAEILLNIEAKEKSELLTVPKGLRNLLPSWAELKACRFAFLNGSVTGFIIGLLPGAGATVASFVSYGIEKAVSKHPERFGQGAPEGLAAPEGANNADTGGALLPLLTFGIPSGSSTAVLLSALILWGVKPGPLMMTESPDVFWGLVASLYIGNVVLLVMNLPLVGVFAQILRVPLYILHPAILGVAVAGAYGAAGNLFDISLLLIFGFIGFLLPKGGFPSAPLILGFVLGQPMERAIRQSLAMSVGDPIILVDRPISAVLLVIALLILVSPLWRRFRHMRAAATA</sequence>
<dbReference type="PANTHER" id="PTHR35342">
    <property type="entry name" value="TRICARBOXYLIC TRANSPORT PROTEIN"/>
    <property type="match status" value="1"/>
</dbReference>
<dbReference type="Proteomes" id="UP001202867">
    <property type="component" value="Unassembled WGS sequence"/>
</dbReference>
<feature type="transmembrane region" description="Helical" evidence="1">
    <location>
        <begin position="466"/>
        <end position="488"/>
    </location>
</feature>
<keyword evidence="1" id="KW-0812">Transmembrane</keyword>
<feature type="transmembrane region" description="Helical" evidence="1">
    <location>
        <begin position="415"/>
        <end position="445"/>
    </location>
</feature>
<feature type="transmembrane region" description="Helical" evidence="1">
    <location>
        <begin position="20"/>
        <end position="39"/>
    </location>
</feature>
<organism evidence="3 4">
    <name type="scientific">Ancylobacter koreensis</name>
    <dbReference type="NCBI Taxonomy" id="266121"/>
    <lineage>
        <taxon>Bacteria</taxon>
        <taxon>Pseudomonadati</taxon>
        <taxon>Pseudomonadota</taxon>
        <taxon>Alphaproteobacteria</taxon>
        <taxon>Hyphomicrobiales</taxon>
        <taxon>Xanthobacteraceae</taxon>
        <taxon>Ancylobacter</taxon>
    </lineage>
</organism>
<protein>
    <submittedName>
        <fullName evidence="3">Tripartite tricarboxylate transporter permease</fullName>
    </submittedName>
</protein>
<reference evidence="4" key="2">
    <citation type="submission" date="2023-07" db="EMBL/GenBank/DDBJ databases">
        <title>Ancylobacter moscoviensis sp. nov., facultatively methylotrophic bacteria from activated sludge and the reclassification of Starkeya novella (Starkey 1934) Kelly et al. 2000 as Ancylobacter novellus comb. nov., Starkeya koreensis Im et al. 2006 as Ancylobacter koreensis comb.nov., Angulomicrobium tetraedrale Vasil'eva et al. 1986 as Ancylobacter tetraedralis comb. nov., Angulomicrobium amanitiforme Fritz et al. 2004 as Ancylobacter amanitiformis comb. nov. and Methylorhabdus multivorans Doronina et al. 1996 as Ancylobacter multivorans comb. nov. and emended description of the genus Ancylobacter.</title>
        <authorList>
            <person name="Doronina N."/>
            <person name="Chemodurova A."/>
            <person name="Grouzdev D."/>
            <person name="Koziaeva V."/>
            <person name="Shi W."/>
            <person name="Wu L."/>
            <person name="Kaparullina E."/>
        </authorList>
    </citation>
    <scope>NUCLEOTIDE SEQUENCE [LARGE SCALE GENOMIC DNA]</scope>
    <source>
        <strain evidence="4">Jip08</strain>
    </source>
</reference>
<feature type="transmembrane region" description="Helical" evidence="1">
    <location>
        <begin position="317"/>
        <end position="341"/>
    </location>
</feature>
<feature type="transmembrane region" description="Helical" evidence="1">
    <location>
        <begin position="356"/>
        <end position="378"/>
    </location>
</feature>
<evidence type="ECO:0000256" key="1">
    <source>
        <dbReference type="SAM" id="Phobius"/>
    </source>
</evidence>
<dbReference type="EMBL" id="JALKCG010000007">
    <property type="protein sequence ID" value="MCK0209455.1"/>
    <property type="molecule type" value="Genomic_DNA"/>
</dbReference>
<feature type="domain" description="DUF112" evidence="2">
    <location>
        <begin position="20"/>
        <end position="440"/>
    </location>
</feature>
<evidence type="ECO:0000313" key="4">
    <source>
        <dbReference type="Proteomes" id="UP001202867"/>
    </source>
</evidence>
<feature type="transmembrane region" description="Helical" evidence="1">
    <location>
        <begin position="170"/>
        <end position="188"/>
    </location>
</feature>
<evidence type="ECO:0000313" key="3">
    <source>
        <dbReference type="EMBL" id="MCK0209455.1"/>
    </source>
</evidence>
<feature type="transmembrane region" description="Helical" evidence="1">
    <location>
        <begin position="108"/>
        <end position="135"/>
    </location>
</feature>
<dbReference type="RefSeq" id="WP_247201964.1">
    <property type="nucleotide sequence ID" value="NZ_JALKCG010000007.1"/>
</dbReference>
<feature type="transmembrane region" description="Helical" evidence="1">
    <location>
        <begin position="200"/>
        <end position="221"/>
    </location>
</feature>
<feature type="transmembrane region" description="Helical" evidence="1">
    <location>
        <begin position="390"/>
        <end position="409"/>
    </location>
</feature>
<feature type="transmembrane region" description="Helical" evidence="1">
    <location>
        <begin position="147"/>
        <end position="163"/>
    </location>
</feature>
<name>A0ABT0DQ97_9HYPH</name>
<keyword evidence="4" id="KW-1185">Reference proteome</keyword>
<accession>A0ABT0DQ97</accession>
<evidence type="ECO:0000259" key="2">
    <source>
        <dbReference type="Pfam" id="PF01970"/>
    </source>
</evidence>
<gene>
    <name evidence="3" type="ORF">MWN33_15585</name>
</gene>
<keyword evidence="1" id="KW-0472">Membrane</keyword>
<proteinExistence type="predicted"/>